<keyword evidence="1" id="KW-0732">Signal</keyword>
<dbReference type="EMBL" id="BJVU01000001">
    <property type="protein sequence ID" value="GEL57818.1"/>
    <property type="molecule type" value="Genomic_DNA"/>
</dbReference>
<dbReference type="Proteomes" id="UP000321891">
    <property type="component" value="Unassembled WGS sequence"/>
</dbReference>
<evidence type="ECO:0000313" key="3">
    <source>
        <dbReference type="EMBL" id="GEL57818.1"/>
    </source>
</evidence>
<sequence length="322" mass="33002">MFVAQGLCLRHLYAQMKAHTILPLASLMLVSAAFARPALAAPPASCAVISHGGTHVTDQNVSFDTTSIRTPDGSTSLTIKQMTYTTTASGSTADSVQDQADAASLLLVSALTGRHNPACSAWLNKQGQSIASGLKAGNTYSIVWNKAAVTHASAHVGIGSASLKLAGDTAAHNAAATLGMTGLTFQNIPNQDLLPTAAHAAFSLPASEIPALMAAVGGKAEQAPAVHVTISNFDAQRDTVHLKGNGTATLTGNVNATSASGHLEVVNIETLIEKVRAANQMKLAAGMVLARLVSHAQNGASVWDATWSSGVLTVNGFPLPLK</sequence>
<evidence type="ECO:0000313" key="5">
    <source>
        <dbReference type="Proteomes" id="UP000321891"/>
    </source>
</evidence>
<name>A0A0D6N6W0_9PROT</name>
<proteinExistence type="predicted"/>
<keyword evidence="5" id="KW-1185">Reference proteome</keyword>
<accession>A0A0D6N6W0</accession>
<evidence type="ECO:0008006" key="6">
    <source>
        <dbReference type="Google" id="ProtNLM"/>
    </source>
</evidence>
<gene>
    <name evidence="2" type="ORF">Abci_018_158</name>
    <name evidence="3" type="ORF">ACI01nite_04200</name>
</gene>
<evidence type="ECO:0000313" key="2">
    <source>
        <dbReference type="EMBL" id="GAN61288.1"/>
    </source>
</evidence>
<organism evidence="2 4">
    <name type="scientific">Acetobacter cibinongensis</name>
    <dbReference type="NCBI Taxonomy" id="146475"/>
    <lineage>
        <taxon>Bacteria</taxon>
        <taxon>Pseudomonadati</taxon>
        <taxon>Pseudomonadota</taxon>
        <taxon>Alphaproteobacteria</taxon>
        <taxon>Acetobacterales</taxon>
        <taxon>Acetobacteraceae</taxon>
        <taxon>Acetobacter</taxon>
    </lineage>
</organism>
<dbReference type="STRING" id="1231339.Abci_018_158"/>
<dbReference type="RefSeq" id="WP_244877662.1">
    <property type="nucleotide sequence ID" value="NZ_BAMV01000018.1"/>
</dbReference>
<accession>A0A6N3SN02</accession>
<evidence type="ECO:0000313" key="4">
    <source>
        <dbReference type="Proteomes" id="UP000032671"/>
    </source>
</evidence>
<dbReference type="EMBL" id="BAMV01000018">
    <property type="protein sequence ID" value="GAN61288.1"/>
    <property type="molecule type" value="Genomic_DNA"/>
</dbReference>
<comment type="caution">
    <text evidence="2">The sequence shown here is derived from an EMBL/GenBank/DDBJ whole genome shotgun (WGS) entry which is preliminary data.</text>
</comment>
<dbReference type="AlphaFoldDB" id="A0A0D6N6W0"/>
<feature type="signal peptide" evidence="1">
    <location>
        <begin position="1"/>
        <end position="40"/>
    </location>
</feature>
<feature type="chain" id="PRO_5030005824" description="DUF2125 domain-containing protein" evidence="1">
    <location>
        <begin position="41"/>
        <end position="322"/>
    </location>
</feature>
<protein>
    <recommendedName>
        <fullName evidence="6">DUF2125 domain-containing protein</fullName>
    </recommendedName>
</protein>
<evidence type="ECO:0000256" key="1">
    <source>
        <dbReference type="SAM" id="SignalP"/>
    </source>
</evidence>
<reference evidence="3 5" key="2">
    <citation type="submission" date="2019-07" db="EMBL/GenBank/DDBJ databases">
        <title>Whole genome shotgun sequence of Acetobacter cibinongensis NBRC 16605.</title>
        <authorList>
            <person name="Hosoyama A."/>
            <person name="Uohara A."/>
            <person name="Ohji S."/>
            <person name="Ichikawa N."/>
        </authorList>
    </citation>
    <scope>NUCLEOTIDE SEQUENCE [LARGE SCALE GENOMIC DNA]</scope>
    <source>
        <strain evidence="3 5">NBRC 16605</strain>
    </source>
</reference>
<dbReference type="Proteomes" id="UP000032671">
    <property type="component" value="Unassembled WGS sequence"/>
</dbReference>
<reference evidence="2 4" key="1">
    <citation type="submission" date="2012-11" db="EMBL/GenBank/DDBJ databases">
        <title>Whole genome sequence of Acetobacter cibinongensis 4H-1.</title>
        <authorList>
            <person name="Azuma Y."/>
            <person name="Higashiura N."/>
            <person name="Hirakawa H."/>
            <person name="Matsushita K."/>
        </authorList>
    </citation>
    <scope>NUCLEOTIDE SEQUENCE [LARGE SCALE GENOMIC DNA]</scope>
    <source>
        <strain evidence="2 4">4H-1</strain>
    </source>
</reference>